<evidence type="ECO:0000313" key="1">
    <source>
        <dbReference type="EMBL" id="KKM15687.1"/>
    </source>
</evidence>
<reference evidence="1" key="1">
    <citation type="journal article" date="2015" name="Nature">
        <title>Complex archaea that bridge the gap between prokaryotes and eukaryotes.</title>
        <authorList>
            <person name="Spang A."/>
            <person name="Saw J.H."/>
            <person name="Jorgensen S.L."/>
            <person name="Zaremba-Niedzwiedzka K."/>
            <person name="Martijn J."/>
            <person name="Lind A.E."/>
            <person name="van Eijk R."/>
            <person name="Schleper C."/>
            <person name="Guy L."/>
            <person name="Ettema T.J."/>
        </authorList>
    </citation>
    <scope>NUCLEOTIDE SEQUENCE</scope>
</reference>
<sequence length="34" mass="3476">MQQVQLGTSGDWVLGGDAMNAPLAGLSNMEAVTI</sequence>
<proteinExistence type="predicted"/>
<dbReference type="AlphaFoldDB" id="A0A0F9HKM6"/>
<dbReference type="EMBL" id="LAZR01014845">
    <property type="protein sequence ID" value="KKM15687.1"/>
    <property type="molecule type" value="Genomic_DNA"/>
</dbReference>
<accession>A0A0F9HKM6</accession>
<comment type="caution">
    <text evidence="1">The sequence shown here is derived from an EMBL/GenBank/DDBJ whole genome shotgun (WGS) entry which is preliminary data.</text>
</comment>
<gene>
    <name evidence="1" type="ORF">LCGC14_1693510</name>
</gene>
<organism evidence="1">
    <name type="scientific">marine sediment metagenome</name>
    <dbReference type="NCBI Taxonomy" id="412755"/>
    <lineage>
        <taxon>unclassified sequences</taxon>
        <taxon>metagenomes</taxon>
        <taxon>ecological metagenomes</taxon>
    </lineage>
</organism>
<name>A0A0F9HKM6_9ZZZZ</name>
<protein>
    <submittedName>
        <fullName evidence="1">Uncharacterized protein</fullName>
    </submittedName>
</protein>